<feature type="domain" description="Glycine transporter" evidence="8">
    <location>
        <begin position="13"/>
        <end position="87"/>
    </location>
</feature>
<feature type="transmembrane region" description="Helical" evidence="7">
    <location>
        <begin position="6"/>
        <end position="30"/>
    </location>
</feature>
<dbReference type="PANTHER" id="PTHR30506:SF3">
    <property type="entry name" value="UPF0126 INNER MEMBRANE PROTEIN YADS-RELATED"/>
    <property type="match status" value="1"/>
</dbReference>
<sequence length="235" mass="25341">MGQASTVLTVPVVIDYASVVVGVLTGALFGCRRRLDVVGVTVAGFLTGFGGGIVRDLLLGAQDVYFMSHPDLIWVSLAICLLTFYFRGIFLDLNKSILLADTLSVALFALAGSSKAFAYGLDPLYVVIMGVITAVGGGALRDSFAGIMPAIFRGSNYYAMACLGGSCAFALLAFAGVNLVPAGFACVFVVLMLRYLSIRFDWRTREEADLTPRVASAARTMRQRLRTRSRARRRR</sequence>
<proteinExistence type="inferred from homology"/>
<evidence type="ECO:0000256" key="2">
    <source>
        <dbReference type="ARBA" id="ARBA00008193"/>
    </source>
</evidence>
<dbReference type="Pfam" id="PF03458">
    <property type="entry name" value="Gly_transporter"/>
    <property type="match status" value="2"/>
</dbReference>
<feature type="transmembrane region" description="Helical" evidence="7">
    <location>
        <begin position="72"/>
        <end position="90"/>
    </location>
</feature>
<keyword evidence="5 7" id="KW-1133">Transmembrane helix</keyword>
<comment type="subcellular location">
    <subcellularLocation>
        <location evidence="1">Cell membrane</location>
        <topology evidence="1">Multi-pass membrane protein</topology>
    </subcellularLocation>
</comment>
<feature type="transmembrane region" description="Helical" evidence="7">
    <location>
        <begin position="156"/>
        <end position="173"/>
    </location>
</feature>
<feature type="domain" description="Glycine transporter" evidence="8">
    <location>
        <begin position="99"/>
        <end position="172"/>
    </location>
</feature>
<protein>
    <submittedName>
        <fullName evidence="9">Membrane protein</fullName>
    </submittedName>
</protein>
<keyword evidence="3" id="KW-1003">Cell membrane</keyword>
<evidence type="ECO:0000313" key="10">
    <source>
        <dbReference type="Proteomes" id="UP000273154"/>
    </source>
</evidence>
<evidence type="ECO:0000256" key="6">
    <source>
        <dbReference type="ARBA" id="ARBA00023136"/>
    </source>
</evidence>
<evidence type="ECO:0000256" key="3">
    <source>
        <dbReference type="ARBA" id="ARBA00022475"/>
    </source>
</evidence>
<keyword evidence="10" id="KW-1185">Reference proteome</keyword>
<feature type="transmembrane region" description="Helical" evidence="7">
    <location>
        <begin position="179"/>
        <end position="196"/>
    </location>
</feature>
<accession>A0A3G9JYK1</accession>
<evidence type="ECO:0000256" key="1">
    <source>
        <dbReference type="ARBA" id="ARBA00004651"/>
    </source>
</evidence>
<dbReference type="PANTHER" id="PTHR30506">
    <property type="entry name" value="INNER MEMBRANE PROTEIN"/>
    <property type="match status" value="1"/>
</dbReference>
<keyword evidence="6 7" id="KW-0472">Membrane</keyword>
<dbReference type="AlphaFoldDB" id="A0A3G9JYK1"/>
<reference evidence="10" key="1">
    <citation type="submission" date="2018-11" db="EMBL/GenBank/DDBJ databases">
        <title>Comparative genomics of Parolsenella catena and Libanicoccus massiliensis: Reclassification of Libanicoccus massiliensis as Parolsenella massiliensis comb. nov.</title>
        <authorList>
            <person name="Sakamoto M."/>
            <person name="Ikeyama N."/>
            <person name="Murakami T."/>
            <person name="Mori H."/>
            <person name="Yuki M."/>
            <person name="Ohkuma M."/>
        </authorList>
    </citation>
    <scope>NUCLEOTIDE SEQUENCE [LARGE SCALE GENOMIC DNA]</scope>
    <source>
        <strain evidence="10">JCM 31932</strain>
    </source>
</reference>
<dbReference type="EMBL" id="AP019367">
    <property type="protein sequence ID" value="BBH50508.1"/>
    <property type="molecule type" value="Genomic_DNA"/>
</dbReference>
<feature type="transmembrane region" description="Helical" evidence="7">
    <location>
        <begin position="37"/>
        <end position="60"/>
    </location>
</feature>
<dbReference type="Proteomes" id="UP000273154">
    <property type="component" value="Chromosome"/>
</dbReference>
<feature type="transmembrane region" description="Helical" evidence="7">
    <location>
        <begin position="124"/>
        <end position="144"/>
    </location>
</feature>
<evidence type="ECO:0000256" key="4">
    <source>
        <dbReference type="ARBA" id="ARBA00022692"/>
    </source>
</evidence>
<evidence type="ECO:0000313" key="9">
    <source>
        <dbReference type="EMBL" id="BBH50508.1"/>
    </source>
</evidence>
<organism evidence="9 10">
    <name type="scientific">Parolsenella catena</name>
    <dbReference type="NCBI Taxonomy" id="2003188"/>
    <lineage>
        <taxon>Bacteria</taxon>
        <taxon>Bacillati</taxon>
        <taxon>Actinomycetota</taxon>
        <taxon>Coriobacteriia</taxon>
        <taxon>Coriobacteriales</taxon>
        <taxon>Atopobiaceae</taxon>
        <taxon>Parolsenella</taxon>
    </lineage>
</organism>
<dbReference type="GO" id="GO:0005886">
    <property type="term" value="C:plasma membrane"/>
    <property type="evidence" value="ECO:0007669"/>
    <property type="project" value="UniProtKB-SubCell"/>
</dbReference>
<evidence type="ECO:0000256" key="5">
    <source>
        <dbReference type="ARBA" id="ARBA00022989"/>
    </source>
</evidence>
<gene>
    <name evidence="9" type="ORF">Pcatena_10950</name>
</gene>
<keyword evidence="4 7" id="KW-0812">Transmembrane</keyword>
<dbReference type="KEGG" id="pcat:Pcatena_10950"/>
<comment type="similarity">
    <text evidence="2">Belongs to the UPF0126 family.</text>
</comment>
<dbReference type="InterPro" id="IPR005115">
    <property type="entry name" value="Gly_transporter"/>
</dbReference>
<evidence type="ECO:0000256" key="7">
    <source>
        <dbReference type="SAM" id="Phobius"/>
    </source>
</evidence>
<name>A0A3G9JYK1_9ACTN</name>
<evidence type="ECO:0000259" key="8">
    <source>
        <dbReference type="Pfam" id="PF03458"/>
    </source>
</evidence>